<proteinExistence type="predicted"/>
<dbReference type="GO" id="GO:0030154">
    <property type="term" value="P:cell differentiation"/>
    <property type="evidence" value="ECO:0007669"/>
    <property type="project" value="UniProtKB-KW"/>
</dbReference>
<dbReference type="GeneID" id="100901284"/>
<keyword evidence="5" id="KW-0238">DNA-binding</keyword>
<evidence type="ECO:0000256" key="1">
    <source>
        <dbReference type="ARBA" id="ARBA00004123"/>
    </source>
</evidence>
<evidence type="ECO:0000256" key="4">
    <source>
        <dbReference type="ARBA" id="ARBA00023015"/>
    </source>
</evidence>
<reference evidence="13" key="1">
    <citation type="submission" date="2025-08" db="UniProtKB">
        <authorList>
            <consortium name="RefSeq"/>
        </authorList>
    </citation>
    <scope>IDENTIFICATION</scope>
</reference>
<sequence length="800" mass="89938">MDEVAATPLTGHAQNQTTITQPHHHQQQPQQQHHSLDHTQQQQHQQPPQPQHHHPPHLNQHPHHCAEVPTATQDASGQMMVSDYCGNGLIGPDCSIPNSVDPSWLSAECYPSRAYDPLPLPPHNLEDPVCVKAERTFTPEPSRPLTYEGSFQEPVKYRNLRPHSTPATLLWLDENYEMAEGVCIPRNTLYLHYVDFCAKNSMQPVNAASFGKIIRQQFPALTTRRLGTRGQSRYHYYGIAIREHSPYFEPTYSRKSGETPDGQKRELHKESHSPATYRTNKRETAETQTRNFLLLAKNASAVANVSQRVKLSAVLPNFPSLRTLSVSPSVDREQVASFLTMYRAHCQRVLDTILSMSLEQVRVNLQHFWFGIPQHLASGLGSPVLVNLVALCDSTLYKTVCNLLVPSLTQPLPESFVRMIEYFTQDYESWLDRALGGFPKALQQVKMEFGKHFMGQLRRRVEVNQLSQASKILLANRQLITQVLSDWRALRMSAGRGLLILQKERTFCHQDVVLSVLSELESCLETSNSLETLLLWMDSVVEKFTSGGNRSHAKRTKNFPGSRPPATSQMVRDISCSFLRAWTECSQRIFREIQETPHFPSFQLLRILCDDYIRISVSTVLEECLVRDLHSNIQQNCSLDISLINLVDYGCPLLTESLMPKTHSSHPSGASSEPKPVQLCTTVTQQLQEKTKLRRSDDSAEIVPQTSPPVAIFYETNCYTGVTSVIQQTTNIITTTATAASSLYGAPEVLENPELTAAHPAQQCVIISGETTSDWGGPSFPSPGQPHVYGHSYRSNHFGQ</sequence>
<dbReference type="FunFam" id="1.10.10.10:FF:000211">
    <property type="entry name" value="Regulatory factor X, 6"/>
    <property type="match status" value="1"/>
</dbReference>
<accession>A0AAJ7SH50</accession>
<keyword evidence="4" id="KW-0805">Transcription regulation</keyword>
<dbReference type="Pfam" id="PF25340">
    <property type="entry name" value="BCD_RFX"/>
    <property type="match status" value="1"/>
</dbReference>
<organism evidence="12 13">
    <name type="scientific">Galendromus occidentalis</name>
    <name type="common">western predatory mite</name>
    <dbReference type="NCBI Taxonomy" id="34638"/>
    <lineage>
        <taxon>Eukaryota</taxon>
        <taxon>Metazoa</taxon>
        <taxon>Ecdysozoa</taxon>
        <taxon>Arthropoda</taxon>
        <taxon>Chelicerata</taxon>
        <taxon>Arachnida</taxon>
        <taxon>Acari</taxon>
        <taxon>Parasitiformes</taxon>
        <taxon>Mesostigmata</taxon>
        <taxon>Gamasina</taxon>
        <taxon>Phytoseioidea</taxon>
        <taxon>Phytoseiidae</taxon>
        <taxon>Typhlodrominae</taxon>
        <taxon>Galendromus</taxon>
    </lineage>
</organism>
<evidence type="ECO:0000256" key="8">
    <source>
        <dbReference type="ARBA" id="ARBA00072476"/>
    </source>
</evidence>
<feature type="compositionally biased region" description="Basic residues" evidence="10">
    <location>
        <begin position="51"/>
        <end position="63"/>
    </location>
</feature>
<gene>
    <name evidence="13" type="primary">LOC100901284</name>
</gene>
<evidence type="ECO:0000313" key="13">
    <source>
        <dbReference type="RefSeq" id="XP_028967677.1"/>
    </source>
</evidence>
<feature type="compositionally biased region" description="Basic and acidic residues" evidence="10">
    <location>
        <begin position="255"/>
        <end position="272"/>
    </location>
</feature>
<dbReference type="Pfam" id="PF02257">
    <property type="entry name" value="RFX_DNA_binding"/>
    <property type="match status" value="1"/>
</dbReference>
<dbReference type="GO" id="GO:0005634">
    <property type="term" value="C:nucleus"/>
    <property type="evidence" value="ECO:0007669"/>
    <property type="project" value="UniProtKB-SubCell"/>
</dbReference>
<evidence type="ECO:0000256" key="5">
    <source>
        <dbReference type="ARBA" id="ARBA00023125"/>
    </source>
</evidence>
<feature type="compositionally biased region" description="Low complexity" evidence="10">
    <location>
        <begin position="27"/>
        <end position="46"/>
    </location>
</feature>
<evidence type="ECO:0000256" key="2">
    <source>
        <dbReference type="ARBA" id="ARBA00022473"/>
    </source>
</evidence>
<comment type="subcellular location">
    <subcellularLocation>
        <location evidence="1">Nucleus</location>
    </subcellularLocation>
</comment>
<evidence type="ECO:0000259" key="11">
    <source>
        <dbReference type="PROSITE" id="PS51526"/>
    </source>
</evidence>
<keyword evidence="2" id="KW-0217">Developmental protein</keyword>
<dbReference type="AlphaFoldDB" id="A0AAJ7SH50"/>
<evidence type="ECO:0000256" key="10">
    <source>
        <dbReference type="SAM" id="MobiDB-lite"/>
    </source>
</evidence>
<dbReference type="SUPFAM" id="SSF46785">
    <property type="entry name" value="Winged helix' DNA-binding domain"/>
    <property type="match status" value="1"/>
</dbReference>
<dbReference type="Proteomes" id="UP000694867">
    <property type="component" value="Unplaced"/>
</dbReference>
<evidence type="ECO:0000313" key="12">
    <source>
        <dbReference type="Proteomes" id="UP000694867"/>
    </source>
</evidence>
<dbReference type="InterPro" id="IPR036390">
    <property type="entry name" value="WH_DNA-bd_sf"/>
</dbReference>
<evidence type="ECO:0000256" key="7">
    <source>
        <dbReference type="ARBA" id="ARBA00023242"/>
    </source>
</evidence>
<dbReference type="InterPro" id="IPR036388">
    <property type="entry name" value="WH-like_DNA-bd_sf"/>
</dbReference>
<keyword evidence="12" id="KW-1185">Reference proteome</keyword>
<feature type="domain" description="RFX-type winged-helix" evidence="11">
    <location>
        <begin position="168"/>
        <end position="243"/>
    </location>
</feature>
<dbReference type="GO" id="GO:0000978">
    <property type="term" value="F:RNA polymerase II cis-regulatory region sequence-specific DNA binding"/>
    <property type="evidence" value="ECO:0007669"/>
    <property type="project" value="TreeGrafter"/>
</dbReference>
<dbReference type="InterPro" id="IPR003150">
    <property type="entry name" value="DNA-bd_RFX"/>
</dbReference>
<feature type="region of interest" description="Disordered" evidence="10">
    <location>
        <begin position="1"/>
        <end position="64"/>
    </location>
</feature>
<name>A0AAJ7SH50_9ACAR</name>
<evidence type="ECO:0000256" key="9">
    <source>
        <dbReference type="ARBA" id="ARBA00077088"/>
    </source>
</evidence>
<feature type="region of interest" description="Disordered" evidence="10">
    <location>
        <begin position="250"/>
        <end position="284"/>
    </location>
</feature>
<dbReference type="GO" id="GO:0000981">
    <property type="term" value="F:DNA-binding transcription factor activity, RNA polymerase II-specific"/>
    <property type="evidence" value="ECO:0007669"/>
    <property type="project" value="TreeGrafter"/>
</dbReference>
<dbReference type="InterPro" id="IPR057321">
    <property type="entry name" value="RFX1-4/6/8-like_BCD"/>
</dbReference>
<keyword evidence="6" id="KW-0804">Transcription</keyword>
<dbReference type="PANTHER" id="PTHR12619:SF5">
    <property type="entry name" value="TRANSCRIPTION FACTOR RFX4"/>
    <property type="match status" value="1"/>
</dbReference>
<protein>
    <recommendedName>
        <fullName evidence="8">DNA-binding protein RFX6</fullName>
    </recommendedName>
    <alternativeName>
        <fullName evidence="9">Regulatory factor X 6</fullName>
    </alternativeName>
</protein>
<evidence type="ECO:0000256" key="6">
    <source>
        <dbReference type="ARBA" id="ARBA00023163"/>
    </source>
</evidence>
<evidence type="ECO:0000256" key="3">
    <source>
        <dbReference type="ARBA" id="ARBA00022782"/>
    </source>
</evidence>
<dbReference type="PROSITE" id="PS51526">
    <property type="entry name" value="RFX_DBD"/>
    <property type="match status" value="1"/>
</dbReference>
<keyword evidence="3" id="KW-0221">Differentiation</keyword>
<dbReference type="InterPro" id="IPR039779">
    <property type="entry name" value="RFX-like"/>
</dbReference>
<keyword evidence="7" id="KW-0539">Nucleus</keyword>
<dbReference type="RefSeq" id="XP_028967677.1">
    <property type="nucleotide sequence ID" value="XM_029111844.1"/>
</dbReference>
<dbReference type="KEGG" id="goe:100901284"/>
<dbReference type="PANTHER" id="PTHR12619">
    <property type="entry name" value="RFX TRANSCRIPTION FACTOR FAMILY"/>
    <property type="match status" value="1"/>
</dbReference>
<dbReference type="Gene3D" id="1.10.10.10">
    <property type="entry name" value="Winged helix-like DNA-binding domain superfamily/Winged helix DNA-binding domain"/>
    <property type="match status" value="1"/>
</dbReference>